<comment type="caution">
    <text evidence="3">The sequence shown here is derived from an EMBL/GenBank/DDBJ whole genome shotgun (WGS) entry which is preliminary data.</text>
</comment>
<evidence type="ECO:0000313" key="4">
    <source>
        <dbReference type="Proteomes" id="UP001230188"/>
    </source>
</evidence>
<dbReference type="SUPFAM" id="SSF50729">
    <property type="entry name" value="PH domain-like"/>
    <property type="match status" value="1"/>
</dbReference>
<protein>
    <recommendedName>
        <fullName evidence="2">PH domain-containing protein</fullName>
    </recommendedName>
</protein>
<feature type="region of interest" description="Disordered" evidence="1">
    <location>
        <begin position="178"/>
        <end position="197"/>
    </location>
</feature>
<dbReference type="Gene3D" id="2.30.29.30">
    <property type="entry name" value="Pleckstrin-homology domain (PH domain)/Phosphotyrosine-binding domain (PTB)"/>
    <property type="match status" value="1"/>
</dbReference>
<gene>
    <name evidence="3" type="ORF">CTAYLR_007312</name>
</gene>
<evidence type="ECO:0000259" key="2">
    <source>
        <dbReference type="PROSITE" id="PS50003"/>
    </source>
</evidence>
<sequence>MNIVVEHDECFSRTLKDEFGRPLRTRGEMLKKGGSRNVRASLSGRRNWQERYFSLDIDRGELRYFEDASMGAQKGLVQLTAETQIQRSAPNLKGKHGRGVEEQELHYFELTACKDDRGVLREGPFQVRARSAQELEEWQASIDFSLQLVRAAANQVAVDDLKPNAPLVAELAETLKRRSDSLAPPPCDSSKMIDTLP</sequence>
<dbReference type="Pfam" id="PF00169">
    <property type="entry name" value="PH"/>
    <property type="match status" value="1"/>
</dbReference>
<dbReference type="InterPro" id="IPR001849">
    <property type="entry name" value="PH_domain"/>
</dbReference>
<accession>A0AAD7U778</accession>
<dbReference type="PROSITE" id="PS50003">
    <property type="entry name" value="PH_DOMAIN"/>
    <property type="match status" value="1"/>
</dbReference>
<reference evidence="3" key="1">
    <citation type="submission" date="2023-01" db="EMBL/GenBank/DDBJ databases">
        <title>Metagenome sequencing of chrysophaentin producing Chrysophaeum taylorii.</title>
        <authorList>
            <person name="Davison J."/>
            <person name="Bewley C."/>
        </authorList>
    </citation>
    <scope>NUCLEOTIDE SEQUENCE</scope>
    <source>
        <strain evidence="3">NIES-1699</strain>
    </source>
</reference>
<evidence type="ECO:0000256" key="1">
    <source>
        <dbReference type="SAM" id="MobiDB-lite"/>
    </source>
</evidence>
<evidence type="ECO:0000313" key="3">
    <source>
        <dbReference type="EMBL" id="KAJ8599501.1"/>
    </source>
</evidence>
<proteinExistence type="predicted"/>
<dbReference type="AlphaFoldDB" id="A0AAD7U778"/>
<dbReference type="EMBL" id="JAQMWT010000557">
    <property type="protein sequence ID" value="KAJ8599501.1"/>
    <property type="molecule type" value="Genomic_DNA"/>
</dbReference>
<dbReference type="SMART" id="SM00233">
    <property type="entry name" value="PH"/>
    <property type="match status" value="1"/>
</dbReference>
<feature type="domain" description="PH" evidence="2">
    <location>
        <begin position="22"/>
        <end position="147"/>
    </location>
</feature>
<name>A0AAD7U778_9STRA</name>
<dbReference type="InterPro" id="IPR011993">
    <property type="entry name" value="PH-like_dom_sf"/>
</dbReference>
<keyword evidence="4" id="KW-1185">Reference proteome</keyword>
<dbReference type="Proteomes" id="UP001230188">
    <property type="component" value="Unassembled WGS sequence"/>
</dbReference>
<organism evidence="3 4">
    <name type="scientific">Chrysophaeum taylorii</name>
    <dbReference type="NCBI Taxonomy" id="2483200"/>
    <lineage>
        <taxon>Eukaryota</taxon>
        <taxon>Sar</taxon>
        <taxon>Stramenopiles</taxon>
        <taxon>Ochrophyta</taxon>
        <taxon>Pelagophyceae</taxon>
        <taxon>Pelagomonadales</taxon>
        <taxon>Pelagomonadaceae</taxon>
        <taxon>Chrysophaeum</taxon>
    </lineage>
</organism>